<feature type="transmembrane region" description="Helical" evidence="9">
    <location>
        <begin position="688"/>
        <end position="711"/>
    </location>
</feature>
<dbReference type="AlphaFoldDB" id="A0ABD3RBK2"/>
<feature type="transmembrane region" description="Helical" evidence="9">
    <location>
        <begin position="475"/>
        <end position="494"/>
    </location>
</feature>
<proteinExistence type="predicted"/>
<keyword evidence="4" id="KW-0997">Cell inner membrane</keyword>
<evidence type="ECO:0008006" key="12">
    <source>
        <dbReference type="Google" id="ProtNLM"/>
    </source>
</evidence>
<keyword evidence="3" id="KW-1003">Cell membrane</keyword>
<feature type="transmembrane region" description="Helical" evidence="9">
    <location>
        <begin position="156"/>
        <end position="174"/>
    </location>
</feature>
<evidence type="ECO:0000256" key="6">
    <source>
        <dbReference type="ARBA" id="ARBA00022989"/>
    </source>
</evidence>
<keyword evidence="6 9" id="KW-1133">Transmembrane helix</keyword>
<dbReference type="PANTHER" id="PTHR32195">
    <property type="entry name" value="OS07G0662800 PROTEIN"/>
    <property type="match status" value="1"/>
</dbReference>
<gene>
    <name evidence="10" type="ORF">ACHAXA_008254</name>
</gene>
<feature type="compositionally biased region" description="Low complexity" evidence="8">
    <location>
        <begin position="101"/>
        <end position="113"/>
    </location>
</feature>
<feature type="transmembrane region" description="Helical" evidence="9">
    <location>
        <begin position="612"/>
        <end position="635"/>
    </location>
</feature>
<evidence type="ECO:0000256" key="3">
    <source>
        <dbReference type="ARBA" id="ARBA00022475"/>
    </source>
</evidence>
<feature type="region of interest" description="Disordered" evidence="8">
    <location>
        <begin position="136"/>
        <end position="157"/>
    </location>
</feature>
<keyword evidence="11" id="KW-1185">Reference proteome</keyword>
<feature type="compositionally biased region" description="Basic and acidic residues" evidence="8">
    <location>
        <begin position="27"/>
        <end position="45"/>
    </location>
</feature>
<feature type="compositionally biased region" description="Polar residues" evidence="8">
    <location>
        <begin position="91"/>
        <end position="100"/>
    </location>
</feature>
<feature type="transmembrane region" description="Helical" evidence="9">
    <location>
        <begin position="58"/>
        <end position="79"/>
    </location>
</feature>
<dbReference type="GO" id="GO:0005886">
    <property type="term" value="C:plasma membrane"/>
    <property type="evidence" value="ECO:0007669"/>
    <property type="project" value="UniProtKB-SubCell"/>
</dbReference>
<name>A0ABD3RBK2_9STRA</name>
<feature type="region of interest" description="Disordered" evidence="8">
    <location>
        <begin position="91"/>
        <end position="113"/>
    </location>
</feature>
<feature type="transmembrane region" description="Helical" evidence="9">
    <location>
        <begin position="300"/>
        <end position="325"/>
    </location>
</feature>
<feature type="transmembrane region" description="Helical" evidence="9">
    <location>
        <begin position="383"/>
        <end position="401"/>
    </location>
</feature>
<dbReference type="InterPro" id="IPR018227">
    <property type="entry name" value="Amino_acid_transport_2"/>
</dbReference>
<feature type="transmembrane region" description="Helical" evidence="9">
    <location>
        <begin position="445"/>
        <end position="463"/>
    </location>
</feature>
<keyword evidence="7 9" id="KW-0472">Membrane</keyword>
<feature type="transmembrane region" description="Helical" evidence="9">
    <location>
        <begin position="656"/>
        <end position="676"/>
    </location>
</feature>
<dbReference type="Proteomes" id="UP001530377">
    <property type="component" value="Unassembled WGS sequence"/>
</dbReference>
<comment type="subcellular location">
    <subcellularLocation>
        <location evidence="1">Cell inner membrane</location>
        <topology evidence="1">Multi-pass membrane protein</topology>
    </subcellularLocation>
</comment>
<reference evidence="10 11" key="1">
    <citation type="submission" date="2024-10" db="EMBL/GenBank/DDBJ databases">
        <title>Updated reference genomes for cyclostephanoid diatoms.</title>
        <authorList>
            <person name="Roberts W.R."/>
            <person name="Alverson A.J."/>
        </authorList>
    </citation>
    <scope>NUCLEOTIDE SEQUENCE [LARGE SCALE GENOMIC DNA]</scope>
    <source>
        <strain evidence="10 11">AJA228-03</strain>
    </source>
</reference>
<evidence type="ECO:0000256" key="9">
    <source>
        <dbReference type="SAM" id="Phobius"/>
    </source>
</evidence>
<dbReference type="Pfam" id="PF03222">
    <property type="entry name" value="Trp_Tyr_perm"/>
    <property type="match status" value="1"/>
</dbReference>
<evidence type="ECO:0000256" key="5">
    <source>
        <dbReference type="ARBA" id="ARBA00022692"/>
    </source>
</evidence>
<dbReference type="EMBL" id="JALLPB020000338">
    <property type="protein sequence ID" value="KAL3810319.1"/>
    <property type="molecule type" value="Genomic_DNA"/>
</dbReference>
<sequence length="769" mass="80742">MKVIQQPPPRGEKLSAGTAPDNNTDNKSSKNDNDDDHHDDANNDHRCRRNRRRRVNNGAASAIMVCLLLSATAGIPAFVEAFALGPPATTATMSRRTNLPSSWSYTSSSSSSAGRRSASIAAGRWMATNTPYFLDQATRPSSDVGHNDTSSSASPSATTTLVTSSLAAAAAVIIEHDDYNATLAGNVVVAVGPSTTSTIATITTLTSNDDDSSSSSTRSLPPILKKIVDKVGKIDESRMTSPPEYLNGNVPNLFSNIQYDVAAIRRRTPSTSSSSSGGTDENDGVVEVVVTARRSTNNDVLSSSVLLCGTSLGCGLLFLPCAIYPSGYLPGILASIVAWAYMTMTALLTSELLINRYGETGKARNVGLLELYTSHLGDMGGKVAGVGFLVVSYLVVGVYLGEGGDRLSKLLADAMTTATSSSSTTETATTLVGGGGVIVPPPSLLLGRALFVAGTGALLSLASRYNAVQSVITNFLVPTTLVAFVVAILIGAPTTDLSSLFASTNQHPEVVLNAFPLLFMGWTYHGVVPRVVYDLEGDKDKITWAIVLGSTTALIMYLTWNAMILGNVFGGAGADGGSTMASSIASAAVATTSSLPSSLDTTHIEPSLSSSIAVVSEMAVTTSLVGVVLGFVNEFNDAIGKAIPRLSPADADKDKWNVALLTLLPPAIVSIALGYPSTELYDVDNYQIVDYTGIFGSSVLFMILPALMAWTNRYGVEDPPRPLTVRPMVPLGKIPLGSLYKAAGTLILEQGLEKLGLFEFVREHLFNRV</sequence>
<feature type="region of interest" description="Disordered" evidence="8">
    <location>
        <begin position="1"/>
        <end position="52"/>
    </location>
</feature>
<comment type="caution">
    <text evidence="10">The sequence shown here is derived from an EMBL/GenBank/DDBJ whole genome shotgun (WGS) entry which is preliminary data.</text>
</comment>
<keyword evidence="2" id="KW-0813">Transport</keyword>
<evidence type="ECO:0000256" key="7">
    <source>
        <dbReference type="ARBA" id="ARBA00023136"/>
    </source>
</evidence>
<feature type="transmembrane region" description="Helical" evidence="9">
    <location>
        <begin position="542"/>
        <end position="560"/>
    </location>
</feature>
<feature type="transmembrane region" description="Helical" evidence="9">
    <location>
        <begin position="331"/>
        <end position="354"/>
    </location>
</feature>
<evidence type="ECO:0000313" key="11">
    <source>
        <dbReference type="Proteomes" id="UP001530377"/>
    </source>
</evidence>
<feature type="transmembrane region" description="Helical" evidence="9">
    <location>
        <begin position="514"/>
        <end position="533"/>
    </location>
</feature>
<keyword evidence="5 9" id="KW-0812">Transmembrane</keyword>
<evidence type="ECO:0000256" key="1">
    <source>
        <dbReference type="ARBA" id="ARBA00004429"/>
    </source>
</evidence>
<organism evidence="10 11">
    <name type="scientific">Cyclostephanos tholiformis</name>
    <dbReference type="NCBI Taxonomy" id="382380"/>
    <lineage>
        <taxon>Eukaryota</taxon>
        <taxon>Sar</taxon>
        <taxon>Stramenopiles</taxon>
        <taxon>Ochrophyta</taxon>
        <taxon>Bacillariophyta</taxon>
        <taxon>Coscinodiscophyceae</taxon>
        <taxon>Thalassiosirophycidae</taxon>
        <taxon>Stephanodiscales</taxon>
        <taxon>Stephanodiscaceae</taxon>
        <taxon>Cyclostephanos</taxon>
    </lineage>
</organism>
<evidence type="ECO:0000256" key="8">
    <source>
        <dbReference type="SAM" id="MobiDB-lite"/>
    </source>
</evidence>
<protein>
    <recommendedName>
        <fullName evidence="12">Amino acid transporter transmembrane domain-containing protein</fullName>
    </recommendedName>
</protein>
<evidence type="ECO:0000313" key="10">
    <source>
        <dbReference type="EMBL" id="KAL3810319.1"/>
    </source>
</evidence>
<dbReference type="PANTHER" id="PTHR32195:SF26">
    <property type="entry name" value="TRYPTOPHAN OR TYROSINE TRANSPORTER PROTEIN"/>
    <property type="match status" value="1"/>
</dbReference>
<accession>A0ABD3RBK2</accession>
<evidence type="ECO:0000256" key="4">
    <source>
        <dbReference type="ARBA" id="ARBA00022519"/>
    </source>
</evidence>
<evidence type="ECO:0000256" key="2">
    <source>
        <dbReference type="ARBA" id="ARBA00022448"/>
    </source>
</evidence>